<protein>
    <submittedName>
        <fullName evidence="1">Uncharacterized protein</fullName>
    </submittedName>
</protein>
<evidence type="ECO:0000313" key="1">
    <source>
        <dbReference type="Ensembl" id="ENSNMLP00000033223.1"/>
    </source>
</evidence>
<dbReference type="InterPro" id="IPR052789">
    <property type="entry name" value="SSUH2_homolog"/>
</dbReference>
<organism evidence="1 2">
    <name type="scientific">Neogobius melanostomus</name>
    <name type="common">round goby</name>
    <dbReference type="NCBI Taxonomy" id="47308"/>
    <lineage>
        <taxon>Eukaryota</taxon>
        <taxon>Metazoa</taxon>
        <taxon>Chordata</taxon>
        <taxon>Craniata</taxon>
        <taxon>Vertebrata</taxon>
        <taxon>Euteleostomi</taxon>
        <taxon>Actinopterygii</taxon>
        <taxon>Neopterygii</taxon>
        <taxon>Teleostei</taxon>
        <taxon>Neoteleostei</taxon>
        <taxon>Acanthomorphata</taxon>
        <taxon>Gobiaria</taxon>
        <taxon>Gobiiformes</taxon>
        <taxon>Gobioidei</taxon>
        <taxon>Gobiidae</taxon>
        <taxon>Benthophilinae</taxon>
        <taxon>Neogobiini</taxon>
        <taxon>Neogobius</taxon>
    </lineage>
</organism>
<keyword evidence="2" id="KW-1185">Reference proteome</keyword>
<reference evidence="1" key="2">
    <citation type="submission" date="2025-09" db="UniProtKB">
        <authorList>
            <consortium name="Ensembl"/>
        </authorList>
    </citation>
    <scope>IDENTIFICATION</scope>
</reference>
<dbReference type="PANTHER" id="PTHR48465:SF1">
    <property type="entry name" value="PROTEIN SSUH2 HOMOLOG"/>
    <property type="match status" value="1"/>
</dbReference>
<dbReference type="PANTHER" id="PTHR48465">
    <property type="entry name" value="PROTEIN SSUH2 HOMOLOG"/>
    <property type="match status" value="1"/>
</dbReference>
<dbReference type="Proteomes" id="UP000694523">
    <property type="component" value="Unplaced"/>
</dbReference>
<proteinExistence type="predicted"/>
<dbReference type="AlphaFoldDB" id="A0A8C6UCN1"/>
<accession>A0A8C6UCN1</accession>
<sequence length="247" mass="28164">AKHSCWSSAPAKDGRVLLQYRLETFTEFRATEWSKNLTTVADFYTQPAPRPWEVPATPPSHFTNQTTEIRVPFTSSIKECHQCRAMGTMQCVDCRGDGKKQCWVCKGAGTRDTENCSHCNVQRPGTKECDICKGKRQLLAFINLKVEWYNLTMTWRQSTTSSTHQNTPQLHFTTKLEHRSAHECLLPDSVFVSQLYPLVGFPNPAISEASERMVRDHQSKYAQNSKILQQVLLLLLLLLPLLLLHCI</sequence>
<reference evidence="1" key="1">
    <citation type="submission" date="2025-08" db="UniProtKB">
        <authorList>
            <consortium name="Ensembl"/>
        </authorList>
    </citation>
    <scope>IDENTIFICATION</scope>
</reference>
<evidence type="ECO:0000313" key="2">
    <source>
        <dbReference type="Proteomes" id="UP000694523"/>
    </source>
</evidence>
<dbReference type="Ensembl" id="ENSNMLT00000037002.1">
    <property type="protein sequence ID" value="ENSNMLP00000033223.1"/>
    <property type="gene ID" value="ENSNMLG00000020732.1"/>
</dbReference>
<name>A0A8C6UCN1_9GOBI</name>